<feature type="compositionally biased region" description="Basic residues" evidence="5">
    <location>
        <begin position="58"/>
        <end position="68"/>
    </location>
</feature>
<feature type="domain" description="Glycosyl hydrolases family 39 N-terminal catalytic" evidence="7">
    <location>
        <begin position="85"/>
        <end position="448"/>
    </location>
</feature>
<feature type="region of interest" description="Disordered" evidence="5">
    <location>
        <begin position="498"/>
        <end position="655"/>
    </location>
</feature>
<dbReference type="Gene3D" id="2.60.40.10">
    <property type="entry name" value="Immunoglobulins"/>
    <property type="match status" value="1"/>
</dbReference>
<keyword evidence="3" id="KW-0326">Glycosidase</keyword>
<feature type="compositionally biased region" description="Low complexity" evidence="5">
    <location>
        <begin position="498"/>
        <end position="558"/>
    </location>
</feature>
<feature type="chain" id="PRO_5042108212" description="Alpha-L-iduronidase" evidence="6">
    <location>
        <begin position="17"/>
        <end position="875"/>
    </location>
</feature>
<feature type="compositionally biased region" description="Gly residues" evidence="5">
    <location>
        <begin position="603"/>
        <end position="630"/>
    </location>
</feature>
<dbReference type="InterPro" id="IPR051923">
    <property type="entry name" value="Glycosyl_Hydrolase_39"/>
</dbReference>
<evidence type="ECO:0000259" key="8">
    <source>
        <dbReference type="Pfam" id="PF21200"/>
    </source>
</evidence>
<dbReference type="CDD" id="cd00063">
    <property type="entry name" value="FN3"/>
    <property type="match status" value="1"/>
</dbReference>
<feature type="domain" description="Alpha-L-iduronidase C-terminal" evidence="8">
    <location>
        <begin position="779"/>
        <end position="870"/>
    </location>
</feature>
<feature type="signal peptide" evidence="6">
    <location>
        <begin position="1"/>
        <end position="16"/>
    </location>
</feature>
<protein>
    <recommendedName>
        <fullName evidence="11">Alpha-L-iduronidase</fullName>
    </recommendedName>
</protein>
<comment type="similarity">
    <text evidence="1">Belongs to the glycosyl hydrolase 39 family.</text>
</comment>
<dbReference type="InterPro" id="IPR000514">
    <property type="entry name" value="Glyco_hydro_39"/>
</dbReference>
<feature type="region of interest" description="Disordered" evidence="5">
    <location>
        <begin position="31"/>
        <end position="69"/>
    </location>
</feature>
<evidence type="ECO:0000256" key="6">
    <source>
        <dbReference type="SAM" id="SignalP"/>
    </source>
</evidence>
<dbReference type="InterPro" id="IPR049166">
    <property type="entry name" value="GH39_cat"/>
</dbReference>
<evidence type="ECO:0000259" key="7">
    <source>
        <dbReference type="Pfam" id="PF01229"/>
    </source>
</evidence>
<reference evidence="9" key="1">
    <citation type="submission" date="2023-11" db="EMBL/GenBank/DDBJ databases">
        <title>Genome assemblies of two species of porcelain crab, Petrolisthes cinctipes and Petrolisthes manimaculis (Anomura: Porcellanidae).</title>
        <authorList>
            <person name="Angst P."/>
        </authorList>
    </citation>
    <scope>NUCLEOTIDE SEQUENCE</scope>
    <source>
        <strain evidence="9">PB745_02</strain>
        <tissue evidence="9">Gill</tissue>
    </source>
</reference>
<dbReference type="SUPFAM" id="SSF51011">
    <property type="entry name" value="Glycosyl hydrolase domain"/>
    <property type="match status" value="1"/>
</dbReference>
<organism evidence="9 10">
    <name type="scientific">Petrolisthes manimaculis</name>
    <dbReference type="NCBI Taxonomy" id="1843537"/>
    <lineage>
        <taxon>Eukaryota</taxon>
        <taxon>Metazoa</taxon>
        <taxon>Ecdysozoa</taxon>
        <taxon>Arthropoda</taxon>
        <taxon>Crustacea</taxon>
        <taxon>Multicrustacea</taxon>
        <taxon>Malacostraca</taxon>
        <taxon>Eumalacostraca</taxon>
        <taxon>Eucarida</taxon>
        <taxon>Decapoda</taxon>
        <taxon>Pleocyemata</taxon>
        <taxon>Anomura</taxon>
        <taxon>Galatheoidea</taxon>
        <taxon>Porcellanidae</taxon>
        <taxon>Petrolisthes</taxon>
    </lineage>
</organism>
<dbReference type="InterPro" id="IPR049167">
    <property type="entry name" value="GH39_C"/>
</dbReference>
<evidence type="ECO:0008006" key="11">
    <source>
        <dbReference type="Google" id="ProtNLM"/>
    </source>
</evidence>
<comment type="caution">
    <text evidence="9">The sequence shown here is derived from an EMBL/GenBank/DDBJ whole genome shotgun (WGS) entry which is preliminary data.</text>
</comment>
<dbReference type="GO" id="GO:0003940">
    <property type="term" value="F:L-iduronidase activity"/>
    <property type="evidence" value="ECO:0007669"/>
    <property type="project" value="TreeGrafter"/>
</dbReference>
<name>A0AAE1TVZ8_9EUCA</name>
<evidence type="ECO:0000256" key="2">
    <source>
        <dbReference type="ARBA" id="ARBA00022801"/>
    </source>
</evidence>
<evidence type="ECO:0000256" key="3">
    <source>
        <dbReference type="ARBA" id="ARBA00023295"/>
    </source>
</evidence>
<dbReference type="Gene3D" id="3.20.20.80">
    <property type="entry name" value="Glycosidases"/>
    <property type="match status" value="1"/>
</dbReference>
<keyword evidence="10" id="KW-1185">Reference proteome</keyword>
<dbReference type="PANTHER" id="PTHR12631">
    <property type="entry name" value="ALPHA-L-IDURONIDASE"/>
    <property type="match status" value="1"/>
</dbReference>
<proteinExistence type="inferred from homology"/>
<dbReference type="InterPro" id="IPR017853">
    <property type="entry name" value="GH"/>
</dbReference>
<evidence type="ECO:0000256" key="4">
    <source>
        <dbReference type="PIRSR" id="PIRSR600514-1"/>
    </source>
</evidence>
<keyword evidence="6" id="KW-0732">Signal</keyword>
<sequence length="875" mass="96003">MGLLVLMIVLVVVVGGYVEPKPQPNNLLPHTLLSMHPQHGTTHQQHRYDRHVHNPDKHHNRSAKSGRRHSADVKVFVDGGGGKVSGFLHHFWRSTGLCPPSPHSSPQPFLLSQDEALNLALVGSAPHQAFTQVRIHWLFDLVNASLEWSVGGEVVMTPVYNFSQLDTLLDHLYHHQLRPGFELMGNPGGIFTDLENDTQVIWWRDLVTQTAARYTGRYGLEWVGSWRWETWNEPDHHDFDNLNFTVQGFLNYYDACRAGLDAVWEGMVLGGPGGSCRDPGFSSMCWALLTHCHQGTSYFPPHRPPRIDFISIHKKGQEDADSILTEEVHTINIIRRSFPRLHHIPVINDEGDFMKGWWRGLTWRADARYPAMVARAVALHLPLLSSLRYELLSFDNAFLNYRPSFFDQRTLVARFQMNSSLPVHVQMVKKWSYSVMGLLARLGHRLLPHYTSPHLPNLSLISSCRGCDSGDGVVTSAGEPNEVDNRLQFLARDSQIPVTTPTTPVTAIPSMTVPSSTPVTTSTTPAITTTTTTTPARPVSASTPEMTASTPTTSASPSFIHTSTPTTETPSLITVSRGDDDDGRDSNAAGTSRGVNDSAGSSDGDGGGSDDGGPAGSSDDGGGSDDGGNGSSVNGAGNDDSVGDRGHSDGGDVGSSWEVTVLLTRSKGTVTNASNSLTVRVTVAIPKRLVGGVLVAAMYRLGWGQKGPYEAWQEVGSPEEPSRQQLKYIRAYEGGNRVGPVGVVVMRPVLQVTLNMTLPDLQLLHLCQPHPATPGQVVGVRTMGVTSSDVLVTWTDQRITTRCILRYEVERSVRNRGGPYRRVSGKTVTDNNFWYSLPQLSGSVMTVEGWYRVRVVTYWGSVGPYSPPHYHHQYQ</sequence>
<dbReference type="EMBL" id="JAWZYT010003694">
    <property type="protein sequence ID" value="KAK4297170.1"/>
    <property type="molecule type" value="Genomic_DNA"/>
</dbReference>
<evidence type="ECO:0000313" key="10">
    <source>
        <dbReference type="Proteomes" id="UP001292094"/>
    </source>
</evidence>
<evidence type="ECO:0000313" key="9">
    <source>
        <dbReference type="EMBL" id="KAK4297170.1"/>
    </source>
</evidence>
<dbReference type="InterPro" id="IPR013783">
    <property type="entry name" value="Ig-like_fold"/>
</dbReference>
<gene>
    <name evidence="9" type="ORF">Pmani_030388</name>
</gene>
<dbReference type="PANTHER" id="PTHR12631:SF8">
    <property type="entry name" value="ALPHA-L-IDURONIDASE"/>
    <property type="match status" value="1"/>
</dbReference>
<dbReference type="Pfam" id="PF21200">
    <property type="entry name" value="Glyco_hydro_39_C"/>
    <property type="match status" value="1"/>
</dbReference>
<dbReference type="GO" id="GO:0005975">
    <property type="term" value="P:carbohydrate metabolic process"/>
    <property type="evidence" value="ECO:0007669"/>
    <property type="project" value="InterPro"/>
</dbReference>
<dbReference type="AlphaFoldDB" id="A0AAE1TVZ8"/>
<dbReference type="Pfam" id="PF01229">
    <property type="entry name" value="Glyco_hydro_39"/>
    <property type="match status" value="1"/>
</dbReference>
<dbReference type="Gene3D" id="2.60.40.1500">
    <property type="entry name" value="Glycosyl hydrolase domain, family 39"/>
    <property type="match status" value="1"/>
</dbReference>
<accession>A0AAE1TVZ8</accession>
<feature type="active site" description="Proton donor" evidence="4">
    <location>
        <position position="233"/>
    </location>
</feature>
<dbReference type="InterPro" id="IPR003961">
    <property type="entry name" value="FN3_dom"/>
</dbReference>
<feature type="compositionally biased region" description="Polar residues" evidence="5">
    <location>
        <begin position="559"/>
        <end position="574"/>
    </location>
</feature>
<dbReference type="Proteomes" id="UP001292094">
    <property type="component" value="Unassembled WGS sequence"/>
</dbReference>
<dbReference type="PRINTS" id="PR00745">
    <property type="entry name" value="GLHYDRLASE39"/>
</dbReference>
<dbReference type="SUPFAM" id="SSF51445">
    <property type="entry name" value="(Trans)glycosidases"/>
    <property type="match status" value="1"/>
</dbReference>
<evidence type="ECO:0000256" key="5">
    <source>
        <dbReference type="SAM" id="MobiDB-lite"/>
    </source>
</evidence>
<evidence type="ECO:0000256" key="1">
    <source>
        <dbReference type="ARBA" id="ARBA00008875"/>
    </source>
</evidence>
<feature type="compositionally biased region" description="Low complexity" evidence="5">
    <location>
        <begin position="631"/>
        <end position="640"/>
    </location>
</feature>
<keyword evidence="2" id="KW-0378">Hydrolase</keyword>